<dbReference type="Proteomes" id="UP000593565">
    <property type="component" value="Unassembled WGS sequence"/>
</dbReference>
<protein>
    <submittedName>
        <fullName evidence="1">Uncharacterized protein</fullName>
    </submittedName>
</protein>
<comment type="caution">
    <text evidence="1">The sequence shown here is derived from an EMBL/GenBank/DDBJ whole genome shotgun (WGS) entry which is preliminary data.</text>
</comment>
<dbReference type="EMBL" id="JAAGNN010000002">
    <property type="protein sequence ID" value="KAF4092879.1"/>
    <property type="molecule type" value="Genomic_DNA"/>
</dbReference>
<sequence>MTERALVLRVSSPAETGARHNFYFPSTPRSFAIIYKTIIIIMTVVRLPRNGTEILARGSAKAPCGTVLLKQTWQVATTTRG</sequence>
<accession>A0A7J6BEX1</accession>
<reference evidence="1 2" key="1">
    <citation type="submission" date="2020-02" db="EMBL/GenBank/DDBJ databases">
        <title>A chromosome-scale genome assembly of the black bullhead catfish (Ameiurus melas).</title>
        <authorList>
            <person name="Wen M."/>
            <person name="Zham M."/>
            <person name="Cabau C."/>
            <person name="Klopp C."/>
            <person name="Donnadieu C."/>
            <person name="Roques C."/>
            <person name="Bouchez O."/>
            <person name="Lampietro C."/>
            <person name="Jouanno E."/>
            <person name="Herpin A."/>
            <person name="Louis A."/>
            <person name="Berthelot C."/>
            <person name="Parey E."/>
            <person name="Roest-Crollius H."/>
            <person name="Braasch I."/>
            <person name="Postlethwait J."/>
            <person name="Robinson-Rechavi M."/>
            <person name="Echchiki A."/>
            <person name="Begum T."/>
            <person name="Montfort J."/>
            <person name="Schartl M."/>
            <person name="Bobe J."/>
            <person name="Guiguen Y."/>
        </authorList>
    </citation>
    <scope>NUCLEOTIDE SEQUENCE [LARGE SCALE GENOMIC DNA]</scope>
    <source>
        <strain evidence="1">M_S1</strain>
        <tissue evidence="1">Blood</tissue>
    </source>
</reference>
<evidence type="ECO:0000313" key="1">
    <source>
        <dbReference type="EMBL" id="KAF4092879.1"/>
    </source>
</evidence>
<proteinExistence type="predicted"/>
<organism evidence="1 2">
    <name type="scientific">Ameiurus melas</name>
    <name type="common">Black bullhead</name>
    <name type="synonym">Silurus melas</name>
    <dbReference type="NCBI Taxonomy" id="219545"/>
    <lineage>
        <taxon>Eukaryota</taxon>
        <taxon>Metazoa</taxon>
        <taxon>Chordata</taxon>
        <taxon>Craniata</taxon>
        <taxon>Vertebrata</taxon>
        <taxon>Euteleostomi</taxon>
        <taxon>Actinopterygii</taxon>
        <taxon>Neopterygii</taxon>
        <taxon>Teleostei</taxon>
        <taxon>Ostariophysi</taxon>
        <taxon>Siluriformes</taxon>
        <taxon>Ictaluridae</taxon>
        <taxon>Ameiurus</taxon>
    </lineage>
</organism>
<evidence type="ECO:0000313" key="2">
    <source>
        <dbReference type="Proteomes" id="UP000593565"/>
    </source>
</evidence>
<gene>
    <name evidence="1" type="ORF">AMELA_G00026430</name>
</gene>
<name>A0A7J6BEX1_AMEME</name>
<dbReference type="AlphaFoldDB" id="A0A7J6BEX1"/>
<keyword evidence="2" id="KW-1185">Reference proteome</keyword>